<evidence type="ECO:0000259" key="2">
    <source>
        <dbReference type="Pfam" id="PF00675"/>
    </source>
</evidence>
<feature type="domain" description="Peptidase M16 N-terminal" evidence="2">
    <location>
        <begin position="57"/>
        <end position="195"/>
    </location>
</feature>
<reference evidence="4" key="1">
    <citation type="submission" date="2023-01" db="EMBL/GenBank/DDBJ databases">
        <title>Whole genome sequence of Paucibacter sp. S2-9 isolated from pond sediment.</title>
        <authorList>
            <person name="Jung J.Y."/>
        </authorList>
    </citation>
    <scope>NUCLEOTIDE SEQUENCE</scope>
    <source>
        <strain evidence="4">S2-9</strain>
    </source>
</reference>
<protein>
    <submittedName>
        <fullName evidence="4">Pitrilysin family protein</fullName>
    </submittedName>
</protein>
<feature type="domain" description="Peptidase M16 C-terminal" evidence="3">
    <location>
        <begin position="205"/>
        <end position="383"/>
    </location>
</feature>
<dbReference type="RefSeq" id="WP_285234839.1">
    <property type="nucleotide sequence ID" value="NZ_CP116346.1"/>
</dbReference>
<proteinExistence type="inferred from homology"/>
<dbReference type="Pfam" id="PF05193">
    <property type="entry name" value="Peptidase_M16_C"/>
    <property type="match status" value="1"/>
</dbReference>
<dbReference type="EMBL" id="CP116346">
    <property type="protein sequence ID" value="WIT13719.1"/>
    <property type="molecule type" value="Genomic_DNA"/>
</dbReference>
<dbReference type="InterPro" id="IPR011765">
    <property type="entry name" value="Pept_M16_N"/>
</dbReference>
<organism evidence="4 5">
    <name type="scientific">Paucibacter sediminis</name>
    <dbReference type="NCBI Taxonomy" id="3019553"/>
    <lineage>
        <taxon>Bacteria</taxon>
        <taxon>Pseudomonadati</taxon>
        <taxon>Pseudomonadota</taxon>
        <taxon>Betaproteobacteria</taxon>
        <taxon>Burkholderiales</taxon>
        <taxon>Sphaerotilaceae</taxon>
        <taxon>Roseateles</taxon>
    </lineage>
</organism>
<dbReference type="Proteomes" id="UP001177769">
    <property type="component" value="Chromosome"/>
</dbReference>
<dbReference type="AlphaFoldDB" id="A0AA95NG81"/>
<evidence type="ECO:0000256" key="1">
    <source>
        <dbReference type="ARBA" id="ARBA00007261"/>
    </source>
</evidence>
<sequence>MNSSMGAIGRRRFCASLLAVPGLAWSQPEPAAFPIFPPLQWQRRRLANGLELLALAQPGASVSVQLWYRVGGRDDPPGRSGFAHLFEHLMFKRTRYLASEQFDRMTEDVGGSNNASTAEDYTAYQSVVPAEHLEPMLWAEAERMSNLQLDQASFESEREVVKEEYRQRVLAEPYGALFDAVPRYGFSQHAYRRGVIGSIADLDAATLADVRAFHASYYRPDNALLIVCGEFDAAQLDRWVDYYFGSIRAPATPVPRQPSAEPRRQLGAVHELSAPQAPLPAAALIWPGPPAASRDAAALQVALGLLALGNSARLDEALVYRDGVASSIGFEAQLHAEAGLLVAHAIAAQGESAAGLAARLRREVHKLAEEPISPPELDKVKTLLLTAALVQRQTPLGLGELLGRACLLQGGPELLGRELQALRAVSVADVQRLWRRDIVQAPHVTLLYGRDGMRQPGRGKRGLA</sequence>
<dbReference type="PANTHER" id="PTHR11851">
    <property type="entry name" value="METALLOPROTEASE"/>
    <property type="match status" value="1"/>
</dbReference>
<name>A0AA95NG81_9BURK</name>
<gene>
    <name evidence="4" type="ORF">PFX98_08890</name>
</gene>
<dbReference type="SUPFAM" id="SSF63411">
    <property type="entry name" value="LuxS/MPP-like metallohydrolase"/>
    <property type="match status" value="2"/>
</dbReference>
<evidence type="ECO:0000259" key="3">
    <source>
        <dbReference type="Pfam" id="PF05193"/>
    </source>
</evidence>
<dbReference type="InterPro" id="IPR011249">
    <property type="entry name" value="Metalloenz_LuxS/M16"/>
</dbReference>
<dbReference type="InterPro" id="IPR007863">
    <property type="entry name" value="Peptidase_M16_C"/>
</dbReference>
<dbReference type="GO" id="GO:0046872">
    <property type="term" value="F:metal ion binding"/>
    <property type="evidence" value="ECO:0007669"/>
    <property type="project" value="InterPro"/>
</dbReference>
<evidence type="ECO:0000313" key="4">
    <source>
        <dbReference type="EMBL" id="WIT13719.1"/>
    </source>
</evidence>
<dbReference type="InterPro" id="IPR050361">
    <property type="entry name" value="MPP/UQCRC_Complex"/>
</dbReference>
<dbReference type="Pfam" id="PF00675">
    <property type="entry name" value="Peptidase_M16"/>
    <property type="match status" value="1"/>
</dbReference>
<dbReference type="Gene3D" id="3.30.830.10">
    <property type="entry name" value="Metalloenzyme, LuxS/M16 peptidase-like"/>
    <property type="match status" value="2"/>
</dbReference>
<accession>A0AA95NG81</accession>
<comment type="similarity">
    <text evidence="1">Belongs to the peptidase M16 family.</text>
</comment>
<dbReference type="PANTHER" id="PTHR11851:SF49">
    <property type="entry name" value="MITOCHONDRIAL-PROCESSING PEPTIDASE SUBUNIT ALPHA"/>
    <property type="match status" value="1"/>
</dbReference>
<evidence type="ECO:0000313" key="5">
    <source>
        <dbReference type="Proteomes" id="UP001177769"/>
    </source>
</evidence>
<keyword evidence="5" id="KW-1185">Reference proteome</keyword>
<dbReference type="KEGG" id="pais:PFX98_08890"/>